<gene>
    <name evidence="7" type="ORF">AWC14_06930</name>
</gene>
<dbReference type="OrthoDB" id="9772456at2"/>
<dbReference type="PANTHER" id="PTHR43028">
    <property type="entry name" value="3'(2'),5'-BISPHOSPHATE NUCLEOTIDASE 1"/>
    <property type="match status" value="1"/>
</dbReference>
<dbReference type="STRING" id="487514.A5707_15220"/>
<organism evidence="7 8">
    <name type="scientific">Mycobacterium kyorinense</name>
    <dbReference type="NCBI Taxonomy" id="487514"/>
    <lineage>
        <taxon>Bacteria</taxon>
        <taxon>Bacillati</taxon>
        <taxon>Actinomycetota</taxon>
        <taxon>Actinomycetes</taxon>
        <taxon>Mycobacteriales</taxon>
        <taxon>Mycobacteriaceae</taxon>
        <taxon>Mycobacterium</taxon>
    </lineage>
</organism>
<keyword evidence="3 6" id="KW-0460">Magnesium</keyword>
<dbReference type="GO" id="GO:0000103">
    <property type="term" value="P:sulfate assimilation"/>
    <property type="evidence" value="ECO:0007669"/>
    <property type="project" value="TreeGrafter"/>
</dbReference>
<dbReference type="GO" id="GO:0008441">
    <property type="term" value="F:3'(2'),5'-bisphosphate nucleotidase activity"/>
    <property type="evidence" value="ECO:0007669"/>
    <property type="project" value="UniProtKB-EC"/>
</dbReference>
<dbReference type="RefSeq" id="WP_045380154.1">
    <property type="nucleotide sequence ID" value="NZ_BBKA01000066.1"/>
</dbReference>
<dbReference type="Gene3D" id="3.30.540.10">
    <property type="entry name" value="Fructose-1,6-Bisphosphatase, subunit A, domain 1"/>
    <property type="match status" value="1"/>
</dbReference>
<proteinExistence type="predicted"/>
<name>A0A1X1XUC6_9MYCO</name>
<evidence type="ECO:0000256" key="5">
    <source>
        <dbReference type="ARBA" id="ARBA00042530"/>
    </source>
</evidence>
<dbReference type="InterPro" id="IPR050725">
    <property type="entry name" value="CysQ/Inositol_MonoPase"/>
</dbReference>
<comment type="catalytic activity">
    <reaction evidence="1">
        <text>adenosine 3',5'-bisphosphate + H2O = AMP + phosphate</text>
        <dbReference type="Rhea" id="RHEA:10040"/>
        <dbReference type="ChEBI" id="CHEBI:15377"/>
        <dbReference type="ChEBI" id="CHEBI:43474"/>
        <dbReference type="ChEBI" id="CHEBI:58343"/>
        <dbReference type="ChEBI" id="CHEBI:456215"/>
        <dbReference type="EC" id="3.1.3.7"/>
    </reaction>
</comment>
<dbReference type="Gene3D" id="3.40.190.80">
    <property type="match status" value="1"/>
</dbReference>
<dbReference type="InterPro" id="IPR000760">
    <property type="entry name" value="Inositol_monophosphatase-like"/>
</dbReference>
<protein>
    <recommendedName>
        <fullName evidence="4">3'(2'),5-bisphosphonucleoside 3'(2')-phosphohydrolase</fullName>
    </recommendedName>
    <alternativeName>
        <fullName evidence="5">DPNPase</fullName>
    </alternativeName>
</protein>
<feature type="binding site" evidence="6">
    <location>
        <position position="61"/>
    </location>
    <ligand>
        <name>Mg(2+)</name>
        <dbReference type="ChEBI" id="CHEBI:18420"/>
        <label>1</label>
        <note>catalytic</note>
    </ligand>
</feature>
<reference evidence="7 8" key="1">
    <citation type="submission" date="2016-01" db="EMBL/GenBank/DDBJ databases">
        <title>The new phylogeny of the genus Mycobacterium.</title>
        <authorList>
            <person name="Tarcisio F."/>
            <person name="Conor M."/>
            <person name="Antonella G."/>
            <person name="Elisabetta G."/>
            <person name="Giulia F.S."/>
            <person name="Sara T."/>
            <person name="Anna F."/>
            <person name="Clotilde B."/>
            <person name="Roberto B."/>
            <person name="Veronica D.S."/>
            <person name="Fabio R."/>
            <person name="Monica P."/>
            <person name="Olivier J."/>
            <person name="Enrico T."/>
            <person name="Nicola S."/>
        </authorList>
    </citation>
    <scope>NUCLEOTIDE SEQUENCE [LARGE SCALE GENOMIC DNA]</scope>
    <source>
        <strain evidence="7 8">DSM 45166</strain>
    </source>
</reference>
<dbReference type="PROSITE" id="PS00629">
    <property type="entry name" value="IMP_1"/>
    <property type="match status" value="1"/>
</dbReference>
<feature type="binding site" evidence="6">
    <location>
        <position position="82"/>
    </location>
    <ligand>
        <name>Mg(2+)</name>
        <dbReference type="ChEBI" id="CHEBI:18420"/>
        <label>1</label>
        <note>catalytic</note>
    </ligand>
</feature>
<dbReference type="InterPro" id="IPR020583">
    <property type="entry name" value="Inositol_monoP_metal-BS"/>
</dbReference>
<feature type="binding site" evidence="6">
    <location>
        <position position="79"/>
    </location>
    <ligand>
        <name>Mg(2+)</name>
        <dbReference type="ChEBI" id="CHEBI:18420"/>
        <label>1</label>
        <note>catalytic</note>
    </ligand>
</feature>
<evidence type="ECO:0000313" key="7">
    <source>
        <dbReference type="EMBL" id="ORW02463.1"/>
    </source>
</evidence>
<dbReference type="GO" id="GO:0050427">
    <property type="term" value="P:3'-phosphoadenosine 5'-phosphosulfate metabolic process"/>
    <property type="evidence" value="ECO:0007669"/>
    <property type="project" value="TreeGrafter"/>
</dbReference>
<comment type="caution">
    <text evidence="7">The sequence shown here is derived from an EMBL/GenBank/DDBJ whole genome shotgun (WGS) entry which is preliminary data.</text>
</comment>
<feature type="binding site" evidence="6">
    <location>
        <position position="81"/>
    </location>
    <ligand>
        <name>Mg(2+)</name>
        <dbReference type="ChEBI" id="CHEBI:18420"/>
        <label>1</label>
        <note>catalytic</note>
    </ligand>
</feature>
<evidence type="ECO:0000256" key="6">
    <source>
        <dbReference type="PIRSR" id="PIRSR600760-2"/>
    </source>
</evidence>
<evidence type="ECO:0000256" key="3">
    <source>
        <dbReference type="ARBA" id="ARBA00022842"/>
    </source>
</evidence>
<comment type="cofactor">
    <cofactor evidence="6">
        <name>Mg(2+)</name>
        <dbReference type="ChEBI" id="CHEBI:18420"/>
    </cofactor>
</comment>
<dbReference type="AlphaFoldDB" id="A0A1X1XUC6"/>
<dbReference type="CDD" id="cd01638">
    <property type="entry name" value="CysQ"/>
    <property type="match status" value="1"/>
</dbReference>
<dbReference type="PRINTS" id="PR00377">
    <property type="entry name" value="IMPHPHTASES"/>
</dbReference>
<dbReference type="GO" id="GO:0046872">
    <property type="term" value="F:metal ion binding"/>
    <property type="evidence" value="ECO:0007669"/>
    <property type="project" value="UniProtKB-KW"/>
</dbReference>
<evidence type="ECO:0000256" key="2">
    <source>
        <dbReference type="ARBA" id="ARBA00022723"/>
    </source>
</evidence>
<keyword evidence="8" id="KW-1185">Reference proteome</keyword>
<dbReference type="PANTHER" id="PTHR43028:SF5">
    <property type="entry name" value="3'(2'),5'-BISPHOSPHATE NUCLEOTIDASE 1"/>
    <property type="match status" value="1"/>
</dbReference>
<dbReference type="EMBL" id="LQPE01000133">
    <property type="protein sequence ID" value="ORW02463.1"/>
    <property type="molecule type" value="Genomic_DNA"/>
</dbReference>
<evidence type="ECO:0000313" key="8">
    <source>
        <dbReference type="Proteomes" id="UP000193487"/>
    </source>
</evidence>
<evidence type="ECO:0000256" key="4">
    <source>
        <dbReference type="ARBA" id="ARBA00041694"/>
    </source>
</evidence>
<dbReference type="Proteomes" id="UP000193487">
    <property type="component" value="Unassembled WGS sequence"/>
</dbReference>
<dbReference type="SUPFAM" id="SSF56655">
    <property type="entry name" value="Carbohydrate phosphatase"/>
    <property type="match status" value="1"/>
</dbReference>
<sequence length="242" mass="25574">MTDHELAARLATQAGQLLLAVREEFAAATGAERKAAGDKRSHDFLMEALERERPADAVLSEEGADNRVRLNSERVWIVDPLDGTREFSELGREDWAVHVALWQSGELVAGAVALPAQGVTLATPDVTSPSLHPGPPRVVVSRTRPPAIALQARDHLGGTLVEMGSAGAKVAAVIQGRADVYVHAGGQYEWDSAAPVAVARAAGLHTSRIDGSALAYNQSDPLLPDLVVCRPEYAEAVLAVTG</sequence>
<accession>A0A1X1XUC6</accession>
<feature type="binding site" evidence="6">
    <location>
        <position position="191"/>
    </location>
    <ligand>
        <name>Mg(2+)</name>
        <dbReference type="ChEBI" id="CHEBI:18420"/>
        <label>1</label>
        <note>catalytic</note>
    </ligand>
</feature>
<keyword evidence="2 6" id="KW-0479">Metal-binding</keyword>
<evidence type="ECO:0000256" key="1">
    <source>
        <dbReference type="ARBA" id="ARBA00001625"/>
    </source>
</evidence>
<dbReference type="Pfam" id="PF00459">
    <property type="entry name" value="Inositol_P"/>
    <property type="match status" value="2"/>
</dbReference>